<evidence type="ECO:0000256" key="3">
    <source>
        <dbReference type="ARBA" id="ARBA00007739"/>
    </source>
</evidence>
<keyword evidence="6" id="KW-0328">Glycosyltransferase</keyword>
<keyword evidence="9" id="KW-0511">Multifunctional enzyme</keyword>
<dbReference type="RefSeq" id="WP_263733153.1">
    <property type="nucleotide sequence ID" value="NZ_JAOWKY010000001.1"/>
</dbReference>
<keyword evidence="4" id="KW-0121">Carboxypeptidase</keyword>
<dbReference type="Gene3D" id="1.10.3810.10">
    <property type="entry name" value="Biosynthetic peptidoglycan transglycosylase-like"/>
    <property type="match status" value="1"/>
</dbReference>
<evidence type="ECO:0000256" key="7">
    <source>
        <dbReference type="ARBA" id="ARBA00022679"/>
    </source>
</evidence>
<name>A0ABT2Z8Q8_9RHOB</name>
<dbReference type="PANTHER" id="PTHR32282">
    <property type="entry name" value="BINDING PROTEIN TRANSPEPTIDASE, PUTATIVE-RELATED"/>
    <property type="match status" value="1"/>
</dbReference>
<evidence type="ECO:0000256" key="1">
    <source>
        <dbReference type="ARBA" id="ARBA00004752"/>
    </source>
</evidence>
<dbReference type="InterPro" id="IPR001264">
    <property type="entry name" value="Glyco_trans_51"/>
</dbReference>
<proteinExistence type="inferred from homology"/>
<feature type="domain" description="Glycosyl transferase family 51" evidence="13">
    <location>
        <begin position="69"/>
        <end position="223"/>
    </location>
</feature>
<evidence type="ECO:0000256" key="5">
    <source>
        <dbReference type="ARBA" id="ARBA00022670"/>
    </source>
</evidence>
<dbReference type="Proteomes" id="UP001652542">
    <property type="component" value="Unassembled WGS sequence"/>
</dbReference>
<evidence type="ECO:0000256" key="11">
    <source>
        <dbReference type="ARBA" id="ARBA00049902"/>
    </source>
</evidence>
<evidence type="ECO:0000256" key="6">
    <source>
        <dbReference type="ARBA" id="ARBA00022676"/>
    </source>
</evidence>
<keyword evidence="16" id="KW-1185">Reference proteome</keyword>
<sequence length="678" mass="72251">MRARGPFLAAAMLFAVGLARDGFDDWVAATALPPLSIETSVEVRDRDDALLRAFTVADGRWRLEPGPVDPLFPEMLIAYEDRRFHDHAGVDPMAMLRAAGQAVFNGRIVSGGSTLTMQVARLLEGGGTGRWSGKLRQIRVALALERRLTKTGILDLYLRLAPYGGNLEGVRAASLAYFGKEPRHLTAAQAALLVAIPQSPEARRPDRFAARAEQARDRVLTRMEAAGILTPDRVAAARSERVAALRRDFPDHAPLLSEALRRADRSARLHRTTLNATLQAALETLAQQAARRAGDRVSVAIVVADHRNGEILASVGTADWGDARRQGFVDMTRALRSPGSTLKPFVYALAFDQGLAHPETQIDDRPTAFGTYEPQNFDRQFRGSLSVREALIQSLNIPVVSLTEAIGPANLLAGLRRAGARAEVPGGQPGLAIALGGIGISLQDLVQIYAGLARLGRPMRLSAVPGGASELPQRLFGAQAAWLVTDILSRMPPPAGGAPGRLAYKTGTSYGHRDALAVGFDGAHVAGVWMGRADGTPVPGAFGGDLAAPILFEVFGRLKPGFDPLPPPPPATLILPNARLPQPLRQFRPRAAAFSLATPDDPKVAFPPDGAVIEAPDGMLAVRLRDGTAPFLWLVNGAPVATGQTARETLLSLGGRGFYRLSVIDAKGRGATVSVTLN</sequence>
<dbReference type="InterPro" id="IPR009647">
    <property type="entry name" value="PBP_C"/>
</dbReference>
<evidence type="ECO:0000256" key="4">
    <source>
        <dbReference type="ARBA" id="ARBA00022645"/>
    </source>
</evidence>
<evidence type="ECO:0000256" key="8">
    <source>
        <dbReference type="ARBA" id="ARBA00022801"/>
    </source>
</evidence>
<dbReference type="NCBIfam" id="TIGR02073">
    <property type="entry name" value="PBP_1c"/>
    <property type="match status" value="1"/>
</dbReference>
<keyword evidence="7" id="KW-0808">Transferase</keyword>
<dbReference type="Gene3D" id="3.40.710.10">
    <property type="entry name" value="DD-peptidase/beta-lactamase superfamily"/>
    <property type="match status" value="1"/>
</dbReference>
<comment type="similarity">
    <text evidence="2">In the C-terminal section; belongs to the transpeptidase family.</text>
</comment>
<dbReference type="InterPro" id="IPR036950">
    <property type="entry name" value="PBP_transglycosylase"/>
</dbReference>
<feature type="domain" description="Penicillin-binding C-terminal" evidence="14">
    <location>
        <begin position="597"/>
        <end position="674"/>
    </location>
</feature>
<dbReference type="Pfam" id="PF00905">
    <property type="entry name" value="Transpeptidase"/>
    <property type="match status" value="1"/>
</dbReference>
<keyword evidence="8" id="KW-0378">Hydrolase</keyword>
<dbReference type="Pfam" id="PF06832">
    <property type="entry name" value="BiPBP_C"/>
    <property type="match status" value="1"/>
</dbReference>
<evidence type="ECO:0000256" key="2">
    <source>
        <dbReference type="ARBA" id="ARBA00007090"/>
    </source>
</evidence>
<reference evidence="15 16" key="1">
    <citation type="submission" date="2022-10" db="EMBL/GenBank/DDBJ databases">
        <title>Defluviimonas sp. nov., isolated from ocean surface water.</title>
        <authorList>
            <person name="He W."/>
            <person name="Wang L."/>
            <person name="Zhang D.-F."/>
        </authorList>
    </citation>
    <scope>NUCLEOTIDE SEQUENCE [LARGE SCALE GENOMIC DNA]</scope>
    <source>
        <strain evidence="15 16">WL0002</strain>
    </source>
</reference>
<dbReference type="EMBL" id="JAOWKY010000001">
    <property type="protein sequence ID" value="MCV2867507.1"/>
    <property type="molecule type" value="Genomic_DNA"/>
</dbReference>
<dbReference type="InterPro" id="IPR001460">
    <property type="entry name" value="PCN-bd_Tpept"/>
</dbReference>
<comment type="pathway">
    <text evidence="1">Cell wall biogenesis; peptidoglycan biosynthesis.</text>
</comment>
<evidence type="ECO:0000313" key="16">
    <source>
        <dbReference type="Proteomes" id="UP001652542"/>
    </source>
</evidence>
<comment type="caution">
    <text evidence="15">The sequence shown here is derived from an EMBL/GenBank/DDBJ whole genome shotgun (WGS) entry which is preliminary data.</text>
</comment>
<dbReference type="SUPFAM" id="SSF53955">
    <property type="entry name" value="Lysozyme-like"/>
    <property type="match status" value="1"/>
</dbReference>
<evidence type="ECO:0000259" key="12">
    <source>
        <dbReference type="Pfam" id="PF00905"/>
    </source>
</evidence>
<dbReference type="InterPro" id="IPR012338">
    <property type="entry name" value="Beta-lactam/transpept-like"/>
</dbReference>
<dbReference type="EC" id="2.4.99.28" evidence="10"/>
<dbReference type="Pfam" id="PF00912">
    <property type="entry name" value="Transgly"/>
    <property type="match status" value="1"/>
</dbReference>
<gene>
    <name evidence="15" type="primary">pbpC</name>
    <name evidence="15" type="ORF">OEW28_02565</name>
</gene>
<dbReference type="InterPro" id="IPR011815">
    <property type="entry name" value="PBP_1c"/>
</dbReference>
<feature type="domain" description="Penicillin-binding protein transpeptidase" evidence="12">
    <location>
        <begin position="300"/>
        <end position="509"/>
    </location>
</feature>
<protein>
    <recommendedName>
        <fullName evidence="10">peptidoglycan glycosyltransferase</fullName>
        <ecNumber evidence="10">2.4.99.28</ecNumber>
    </recommendedName>
</protein>
<evidence type="ECO:0000256" key="10">
    <source>
        <dbReference type="ARBA" id="ARBA00044770"/>
    </source>
</evidence>
<comment type="catalytic activity">
    <reaction evidence="11">
        <text>[GlcNAc-(1-&gt;4)-Mur2Ac(oyl-L-Ala-gamma-D-Glu-L-Lys-D-Ala-D-Ala)](n)-di-trans,octa-cis-undecaprenyl diphosphate + beta-D-GlcNAc-(1-&gt;4)-Mur2Ac(oyl-L-Ala-gamma-D-Glu-L-Lys-D-Ala-D-Ala)-di-trans,octa-cis-undecaprenyl diphosphate = [GlcNAc-(1-&gt;4)-Mur2Ac(oyl-L-Ala-gamma-D-Glu-L-Lys-D-Ala-D-Ala)](n+1)-di-trans,octa-cis-undecaprenyl diphosphate + di-trans,octa-cis-undecaprenyl diphosphate + H(+)</text>
        <dbReference type="Rhea" id="RHEA:23708"/>
        <dbReference type="Rhea" id="RHEA-COMP:9602"/>
        <dbReference type="Rhea" id="RHEA-COMP:9603"/>
        <dbReference type="ChEBI" id="CHEBI:15378"/>
        <dbReference type="ChEBI" id="CHEBI:58405"/>
        <dbReference type="ChEBI" id="CHEBI:60033"/>
        <dbReference type="ChEBI" id="CHEBI:78435"/>
        <dbReference type="EC" id="2.4.99.28"/>
    </reaction>
</comment>
<evidence type="ECO:0000313" key="15">
    <source>
        <dbReference type="EMBL" id="MCV2867507.1"/>
    </source>
</evidence>
<evidence type="ECO:0000259" key="13">
    <source>
        <dbReference type="Pfam" id="PF00912"/>
    </source>
</evidence>
<dbReference type="InterPro" id="IPR023346">
    <property type="entry name" value="Lysozyme-like_dom_sf"/>
</dbReference>
<dbReference type="SUPFAM" id="SSF56601">
    <property type="entry name" value="beta-lactamase/transpeptidase-like"/>
    <property type="match status" value="1"/>
</dbReference>
<dbReference type="PANTHER" id="PTHR32282:SF15">
    <property type="entry name" value="PENICILLIN-BINDING PROTEIN 1C"/>
    <property type="match status" value="1"/>
</dbReference>
<dbReference type="InterPro" id="IPR050396">
    <property type="entry name" value="Glycosyltr_51/Transpeptidase"/>
</dbReference>
<keyword evidence="5" id="KW-0645">Protease</keyword>
<evidence type="ECO:0000259" key="14">
    <source>
        <dbReference type="Pfam" id="PF06832"/>
    </source>
</evidence>
<comment type="similarity">
    <text evidence="3">In the N-terminal section; belongs to the glycosyltransferase 51 family.</text>
</comment>
<evidence type="ECO:0000256" key="9">
    <source>
        <dbReference type="ARBA" id="ARBA00023268"/>
    </source>
</evidence>
<accession>A0ABT2Z8Q8</accession>
<organism evidence="15 16">
    <name type="scientific">Albidovulum marisflavi</name>
    <dbReference type="NCBI Taxonomy" id="2984159"/>
    <lineage>
        <taxon>Bacteria</taxon>
        <taxon>Pseudomonadati</taxon>
        <taxon>Pseudomonadota</taxon>
        <taxon>Alphaproteobacteria</taxon>
        <taxon>Rhodobacterales</taxon>
        <taxon>Paracoccaceae</taxon>
        <taxon>Albidovulum</taxon>
    </lineage>
</organism>